<dbReference type="Pfam" id="PF07670">
    <property type="entry name" value="Gate"/>
    <property type="match status" value="1"/>
</dbReference>
<feature type="transmembrane region" description="Helical" evidence="1">
    <location>
        <begin position="224"/>
        <end position="244"/>
    </location>
</feature>
<accession>A0A7W1XCB0</accession>
<keyword evidence="4" id="KW-1185">Reference proteome</keyword>
<sequence length="413" mass="45406">MIRPFLRSQFKTLALASFAFFIAILLVLYPEQAVKSSLRGLTIWWDVVFPALLPFFITAEMMMGFGVVHFLGVLLEPLMRPIFRVPGAGAFVMAVGLISGNPMGAKLTARLREQDLISREEGERLVAFTSTAGPLFLFGAVAVGFFENESLGMILATAHYASAFLVGFLMRFHEPKAPPSNPKGKKTGLIFIRALRAMHRARIQDGRTLGQLIGQSVTSAVQTLLLIGGFIMMFSVLTHLINYVGITRPLVHGISWLLHLCSLSGDLANPILAGLFEITLGSQLASAVGPTVPLIYKLAMVGFVVGWNGLSIHAQVASMISRTDIRYFPYFLAKILHGVLAAVITVAIFPLFRPRLDVVAVNSSLLGESVIHSPLWQTLKGISIIIALFWVFFLLFAEIKDRLPYNKNPLKRQ</sequence>
<dbReference type="InterPro" id="IPR014226">
    <property type="entry name" value="Spore_IM_YlbJ"/>
</dbReference>
<dbReference type="NCBIfam" id="TIGR02871">
    <property type="entry name" value="spore_ylbJ"/>
    <property type="match status" value="1"/>
</dbReference>
<dbReference type="InterPro" id="IPR011642">
    <property type="entry name" value="Gate_dom"/>
</dbReference>
<gene>
    <name evidence="3" type="primary">ylbJ</name>
    <name evidence="3" type="ORF">H1164_14225</name>
</gene>
<proteinExistence type="predicted"/>
<feature type="transmembrane region" description="Helical" evidence="1">
    <location>
        <begin position="125"/>
        <end position="146"/>
    </location>
</feature>
<organism evidence="3 4">
    <name type="scientific">Thermoactinomyces daqus</name>
    <dbReference type="NCBI Taxonomy" id="1329516"/>
    <lineage>
        <taxon>Bacteria</taxon>
        <taxon>Bacillati</taxon>
        <taxon>Bacillota</taxon>
        <taxon>Bacilli</taxon>
        <taxon>Bacillales</taxon>
        <taxon>Thermoactinomycetaceae</taxon>
        <taxon>Thermoactinomyces</taxon>
    </lineage>
</organism>
<evidence type="ECO:0000313" key="3">
    <source>
        <dbReference type="EMBL" id="MBA4544040.1"/>
    </source>
</evidence>
<feature type="transmembrane region" description="Helical" evidence="1">
    <location>
        <begin position="49"/>
        <end position="75"/>
    </location>
</feature>
<feature type="transmembrane region" description="Helical" evidence="1">
    <location>
        <begin position="12"/>
        <end position="29"/>
    </location>
</feature>
<feature type="transmembrane region" description="Helical" evidence="1">
    <location>
        <begin position="375"/>
        <end position="397"/>
    </location>
</feature>
<feature type="transmembrane region" description="Helical" evidence="1">
    <location>
        <begin position="153"/>
        <end position="172"/>
    </location>
</feature>
<keyword evidence="1" id="KW-0812">Transmembrane</keyword>
<feature type="transmembrane region" description="Helical" evidence="1">
    <location>
        <begin position="256"/>
        <end position="276"/>
    </location>
</feature>
<keyword evidence="1" id="KW-0472">Membrane</keyword>
<dbReference type="OrthoDB" id="1645614at2"/>
<reference evidence="3 4" key="1">
    <citation type="submission" date="2020-07" db="EMBL/GenBank/DDBJ databases">
        <authorList>
            <person name="Feng H."/>
        </authorList>
    </citation>
    <scope>NUCLEOTIDE SEQUENCE [LARGE SCALE GENOMIC DNA]</scope>
    <source>
        <strain evidence="4">s-11</strain>
    </source>
</reference>
<evidence type="ECO:0000259" key="2">
    <source>
        <dbReference type="Pfam" id="PF07670"/>
    </source>
</evidence>
<dbReference type="EMBL" id="JACEIP010000026">
    <property type="protein sequence ID" value="MBA4544040.1"/>
    <property type="molecule type" value="Genomic_DNA"/>
</dbReference>
<feature type="domain" description="Nucleoside transporter/FeoB GTPase Gate" evidence="2">
    <location>
        <begin position="47"/>
        <end position="141"/>
    </location>
</feature>
<comment type="caution">
    <text evidence="3">The sequence shown here is derived from an EMBL/GenBank/DDBJ whole genome shotgun (WGS) entry which is preliminary data.</text>
</comment>
<feature type="transmembrane region" description="Helical" evidence="1">
    <location>
        <begin position="331"/>
        <end position="352"/>
    </location>
</feature>
<keyword evidence="1" id="KW-1133">Transmembrane helix</keyword>
<name>A0A7W1XCB0_9BACL</name>
<dbReference type="AlphaFoldDB" id="A0A7W1XCB0"/>
<dbReference type="RefSeq" id="WP_052153971.1">
    <property type="nucleotide sequence ID" value="NZ_JACEIP010000026.1"/>
</dbReference>
<feature type="transmembrane region" description="Helical" evidence="1">
    <location>
        <begin position="87"/>
        <end position="105"/>
    </location>
</feature>
<protein>
    <submittedName>
        <fullName evidence="3">Sporulation integral membrane protein YlbJ</fullName>
    </submittedName>
</protein>
<evidence type="ECO:0000313" key="4">
    <source>
        <dbReference type="Proteomes" id="UP000530514"/>
    </source>
</evidence>
<dbReference type="Proteomes" id="UP000530514">
    <property type="component" value="Unassembled WGS sequence"/>
</dbReference>
<evidence type="ECO:0000256" key="1">
    <source>
        <dbReference type="SAM" id="Phobius"/>
    </source>
</evidence>
<feature type="transmembrane region" description="Helical" evidence="1">
    <location>
        <begin position="288"/>
        <end position="310"/>
    </location>
</feature>